<dbReference type="InterPro" id="IPR029063">
    <property type="entry name" value="SAM-dependent_MTases_sf"/>
</dbReference>
<name>A0A9Q0K1V9_9MAGN</name>
<dbReference type="GO" id="GO:0005634">
    <property type="term" value="C:nucleus"/>
    <property type="evidence" value="ECO:0007669"/>
    <property type="project" value="TreeGrafter"/>
</dbReference>
<feature type="region of interest" description="Disordered" evidence="1">
    <location>
        <begin position="1"/>
        <end position="24"/>
    </location>
</feature>
<reference evidence="2" key="1">
    <citation type="journal article" date="2023" name="Plant J.">
        <title>The genome of the king protea, Protea cynaroides.</title>
        <authorList>
            <person name="Chang J."/>
            <person name="Duong T.A."/>
            <person name="Schoeman C."/>
            <person name="Ma X."/>
            <person name="Roodt D."/>
            <person name="Barker N."/>
            <person name="Li Z."/>
            <person name="Van de Peer Y."/>
            <person name="Mizrachi E."/>
        </authorList>
    </citation>
    <scope>NUCLEOTIDE SEQUENCE</scope>
    <source>
        <tissue evidence="2">Young leaves</tissue>
    </source>
</reference>
<sequence length="346" mass="38414">MEYEEAGLPAEPSTPFNSGDSEEHVMSEVHLGCPPRSSGPHISCFTFPIPPGTKRHSGADVEFEGASTCPEISLDGDGDLVLPRRSKPSNSSSGVTIQHNILSSIPNVGLQVWKAELALADFVLHRMFTSSDFDRIISLELGAGTGLVGILIARVAKTVFLTDHGVEILDNCTTNVHLNSMTFSNNQTSVYVRELDWKKSWPPIVGVDKFPSENRYAWSPSEIEVAQEASLLLAADVVYSEDLTDALFNTIEKLMSRGSEKVLYLALEKRYNFSLNDLDIVANGYSHFLSYLRRESVDDAECMELEDGLLPCFVGKRIDLAQIPQYVREYERGNDVEIWQIKYVSS</sequence>
<proteinExistence type="predicted"/>
<organism evidence="2 3">
    <name type="scientific">Protea cynaroides</name>
    <dbReference type="NCBI Taxonomy" id="273540"/>
    <lineage>
        <taxon>Eukaryota</taxon>
        <taxon>Viridiplantae</taxon>
        <taxon>Streptophyta</taxon>
        <taxon>Embryophyta</taxon>
        <taxon>Tracheophyta</taxon>
        <taxon>Spermatophyta</taxon>
        <taxon>Magnoliopsida</taxon>
        <taxon>Proteales</taxon>
        <taxon>Proteaceae</taxon>
        <taxon>Protea</taxon>
    </lineage>
</organism>
<evidence type="ECO:0000256" key="1">
    <source>
        <dbReference type="SAM" id="MobiDB-lite"/>
    </source>
</evidence>
<dbReference type="Pfam" id="PF10294">
    <property type="entry name" value="Methyltransf_16"/>
    <property type="match status" value="2"/>
</dbReference>
<keyword evidence="3" id="KW-1185">Reference proteome</keyword>
<dbReference type="InterPro" id="IPR019410">
    <property type="entry name" value="Methyltransf_16"/>
</dbReference>
<comment type="caution">
    <text evidence="2">The sequence shown here is derived from an EMBL/GenBank/DDBJ whole genome shotgun (WGS) entry which is preliminary data.</text>
</comment>
<gene>
    <name evidence="2" type="ORF">NE237_026021</name>
</gene>
<evidence type="ECO:0000313" key="3">
    <source>
        <dbReference type="Proteomes" id="UP001141806"/>
    </source>
</evidence>
<dbReference type="PANTHER" id="PTHR23108:SF0">
    <property type="entry name" value="METHYLTRANSFERASE-LIKE PROTEIN 22"/>
    <property type="match status" value="1"/>
</dbReference>
<dbReference type="PANTHER" id="PTHR23108">
    <property type="entry name" value="METHYLTRANSFERASE-RELATED"/>
    <property type="match status" value="1"/>
</dbReference>
<evidence type="ECO:0008006" key="4">
    <source>
        <dbReference type="Google" id="ProtNLM"/>
    </source>
</evidence>
<accession>A0A9Q0K1V9</accession>
<dbReference type="Gene3D" id="3.40.50.150">
    <property type="entry name" value="Vaccinia Virus protein VP39"/>
    <property type="match status" value="1"/>
</dbReference>
<dbReference type="AlphaFoldDB" id="A0A9Q0K1V9"/>
<dbReference type="Proteomes" id="UP001141806">
    <property type="component" value="Unassembled WGS sequence"/>
</dbReference>
<dbReference type="EMBL" id="JAMYWD010000010">
    <property type="protein sequence ID" value="KAJ4958910.1"/>
    <property type="molecule type" value="Genomic_DNA"/>
</dbReference>
<evidence type="ECO:0000313" key="2">
    <source>
        <dbReference type="EMBL" id="KAJ4958910.1"/>
    </source>
</evidence>
<protein>
    <recommendedName>
        <fullName evidence="4">Methyltransferase-like protein 22</fullName>
    </recommendedName>
</protein>
<dbReference type="InterPro" id="IPR038899">
    <property type="entry name" value="METTL22"/>
</dbReference>
<dbReference type="GO" id="GO:0008276">
    <property type="term" value="F:protein methyltransferase activity"/>
    <property type="evidence" value="ECO:0007669"/>
    <property type="project" value="InterPro"/>
</dbReference>
<dbReference type="SUPFAM" id="SSF53335">
    <property type="entry name" value="S-adenosyl-L-methionine-dependent methyltransferases"/>
    <property type="match status" value="1"/>
</dbReference>
<dbReference type="OrthoDB" id="46564at2759"/>